<sequence length="81" mass="8984">MRTFTSKMTYCLSLANTEMTALYKEMTSSRPAEDVEIDSAKSTYLRPDGLMATILHVSVSKVRGSQADRAQPIDIKNIAIN</sequence>
<name>A0A3A3GMH5_PANTH</name>
<organism evidence="1 2">
    <name type="scientific">Paenibacillus thiaminolyticus</name>
    <name type="common">Bacillus thiaminolyticus</name>
    <dbReference type="NCBI Taxonomy" id="49283"/>
    <lineage>
        <taxon>Bacteria</taxon>
        <taxon>Bacillati</taxon>
        <taxon>Bacillota</taxon>
        <taxon>Bacilli</taxon>
        <taxon>Bacillales</taxon>
        <taxon>Paenibacillaceae</taxon>
        <taxon>Paenibacillus</taxon>
    </lineage>
</organism>
<protein>
    <submittedName>
        <fullName evidence="1">Uncharacterized protein</fullName>
    </submittedName>
</protein>
<accession>A0A3A3GMH5</accession>
<dbReference type="Proteomes" id="UP000266177">
    <property type="component" value="Unassembled WGS sequence"/>
</dbReference>
<reference evidence="1 2" key="1">
    <citation type="submission" date="2018-09" db="EMBL/GenBank/DDBJ databases">
        <title>Paenibacillus SK2017-BO5.</title>
        <authorList>
            <person name="Piskunova J.V."/>
            <person name="Dubiley S.A."/>
            <person name="Severinov K.V."/>
        </authorList>
    </citation>
    <scope>NUCLEOTIDE SEQUENCE [LARGE SCALE GENOMIC DNA]</scope>
    <source>
        <strain evidence="1 2">BO5</strain>
    </source>
</reference>
<comment type="caution">
    <text evidence="1">The sequence shown here is derived from an EMBL/GenBank/DDBJ whole genome shotgun (WGS) entry which is preliminary data.</text>
</comment>
<dbReference type="EMBL" id="QYZD01000001">
    <property type="protein sequence ID" value="RJG26500.1"/>
    <property type="molecule type" value="Genomic_DNA"/>
</dbReference>
<evidence type="ECO:0000313" key="1">
    <source>
        <dbReference type="EMBL" id="RJG26500.1"/>
    </source>
</evidence>
<proteinExistence type="predicted"/>
<dbReference type="AlphaFoldDB" id="A0A3A3GMH5"/>
<evidence type="ECO:0000313" key="2">
    <source>
        <dbReference type="Proteomes" id="UP000266177"/>
    </source>
</evidence>
<gene>
    <name evidence="1" type="ORF">DQX05_00115</name>
</gene>